<dbReference type="InterPro" id="IPR029044">
    <property type="entry name" value="Nucleotide-diphossugar_trans"/>
</dbReference>
<feature type="region of interest" description="Disordered" evidence="5">
    <location>
        <begin position="127"/>
        <end position="153"/>
    </location>
</feature>
<proteinExistence type="inferred from homology"/>
<evidence type="ECO:0000256" key="5">
    <source>
        <dbReference type="SAM" id="MobiDB-lite"/>
    </source>
</evidence>
<keyword evidence="7" id="KW-1185">Reference proteome</keyword>
<sequence length="299" mass="32821">MTRVAVVTIAHGRHEHLAAQHRSLARGGLRPDTYLAVAMDDPDIVKEQVDGLVRDVVAIGRGPRGGLPLAAARNLGVESALDTGADVVVLLDVDCLAGAGLVASYANVVTSRPHRIWSGPVTYLPPRPSEGYPADPAGLAEWDDPHPARPRPAPGELLELDEPDLFWSLSFAVGPRTWHRLGGFCEDYVGYGGEDTDLGRTAIARGIGLGWVGGARAYHQHHPVSSPPVEHLDDILRNGRLFHQRWGEWPMTGWLEEFERRGLVRREDGHWVREDDPENDPERPENPRATFASTVKETP</sequence>
<keyword evidence="4" id="KW-0808">Transferase</keyword>
<dbReference type="PANTHER" id="PTHR43179">
    <property type="entry name" value="RHAMNOSYLTRANSFERASE WBBL"/>
    <property type="match status" value="1"/>
</dbReference>
<dbReference type="PANTHER" id="PTHR43179:SF12">
    <property type="entry name" value="GALACTOFURANOSYLTRANSFERASE GLFT2"/>
    <property type="match status" value="1"/>
</dbReference>
<dbReference type="RefSeq" id="WP_254181073.1">
    <property type="nucleotide sequence ID" value="NZ_JANARS010000003.1"/>
</dbReference>
<comment type="pathway">
    <text evidence="1">Cell wall biogenesis; cell wall polysaccharide biosynthesis.</text>
</comment>
<feature type="compositionally biased region" description="Basic and acidic residues" evidence="5">
    <location>
        <begin position="269"/>
        <end position="286"/>
    </location>
</feature>
<reference evidence="6 7" key="1">
    <citation type="submission" date="2022-06" db="EMBL/GenBank/DDBJ databases">
        <authorList>
            <person name="So Y."/>
        </authorList>
    </citation>
    <scope>NUCLEOTIDE SEQUENCE [LARGE SCALE GENOMIC DNA]</scope>
    <source>
        <strain evidence="6 7">STR3</strain>
    </source>
</reference>
<accession>A0ABT1KVR5</accession>
<evidence type="ECO:0000256" key="1">
    <source>
        <dbReference type="ARBA" id="ARBA00004776"/>
    </source>
</evidence>
<organism evidence="6 7">
    <name type="scientific">Nocardioides pinisoli</name>
    <dbReference type="NCBI Taxonomy" id="2950279"/>
    <lineage>
        <taxon>Bacteria</taxon>
        <taxon>Bacillati</taxon>
        <taxon>Actinomycetota</taxon>
        <taxon>Actinomycetes</taxon>
        <taxon>Propionibacteriales</taxon>
        <taxon>Nocardioidaceae</taxon>
        <taxon>Nocardioides</taxon>
    </lineage>
</organism>
<keyword evidence="3" id="KW-0328">Glycosyltransferase</keyword>
<evidence type="ECO:0000313" key="6">
    <source>
        <dbReference type="EMBL" id="MCP3421863.1"/>
    </source>
</evidence>
<evidence type="ECO:0000256" key="2">
    <source>
        <dbReference type="ARBA" id="ARBA00006739"/>
    </source>
</evidence>
<gene>
    <name evidence="6" type="ORF">NCI01_08665</name>
</gene>
<comment type="caution">
    <text evidence="6">The sequence shown here is derived from an EMBL/GenBank/DDBJ whole genome shotgun (WGS) entry which is preliminary data.</text>
</comment>
<dbReference type="Proteomes" id="UP001204524">
    <property type="component" value="Unassembled WGS sequence"/>
</dbReference>
<evidence type="ECO:0000256" key="3">
    <source>
        <dbReference type="ARBA" id="ARBA00022676"/>
    </source>
</evidence>
<feature type="region of interest" description="Disordered" evidence="5">
    <location>
        <begin position="269"/>
        <end position="299"/>
    </location>
</feature>
<dbReference type="EMBL" id="JANARS010000003">
    <property type="protein sequence ID" value="MCP3421863.1"/>
    <property type="molecule type" value="Genomic_DNA"/>
</dbReference>
<comment type="similarity">
    <text evidence="2">Belongs to the glycosyltransferase 2 family.</text>
</comment>
<name>A0ABT1KVR5_9ACTN</name>
<evidence type="ECO:0000313" key="7">
    <source>
        <dbReference type="Proteomes" id="UP001204524"/>
    </source>
</evidence>
<evidence type="ECO:0008006" key="8">
    <source>
        <dbReference type="Google" id="ProtNLM"/>
    </source>
</evidence>
<protein>
    <recommendedName>
        <fullName evidence="8">Glycosyltransferase family 2 protein</fullName>
    </recommendedName>
</protein>
<evidence type="ECO:0000256" key="4">
    <source>
        <dbReference type="ARBA" id="ARBA00022679"/>
    </source>
</evidence>
<dbReference type="Gene3D" id="3.90.550.10">
    <property type="entry name" value="Spore Coat Polysaccharide Biosynthesis Protein SpsA, Chain A"/>
    <property type="match status" value="1"/>
</dbReference>
<dbReference type="SUPFAM" id="SSF53448">
    <property type="entry name" value="Nucleotide-diphospho-sugar transferases"/>
    <property type="match status" value="1"/>
</dbReference>